<keyword evidence="7" id="KW-0732">Signal</keyword>
<evidence type="ECO:0000256" key="4">
    <source>
        <dbReference type="PIRSR" id="PIRSR601952-2"/>
    </source>
</evidence>
<dbReference type="SMART" id="SM00098">
    <property type="entry name" value="alkPPc"/>
    <property type="match status" value="1"/>
</dbReference>
<keyword evidence="2" id="KW-0597">Phosphoprotein</keyword>
<accession>A0A5E4Q8B0</accession>
<keyword evidence="4" id="KW-0479">Metal-binding</keyword>
<comment type="cofactor">
    <cofactor evidence="4">
        <name>Mg(2+)</name>
        <dbReference type="ChEBI" id="CHEBI:18420"/>
    </cofactor>
    <text evidence="4">Binds 1 Mg(2+) ion.</text>
</comment>
<feature type="binding site" evidence="4">
    <location>
        <position position="57"/>
    </location>
    <ligand>
        <name>Zn(2+)</name>
        <dbReference type="ChEBI" id="CHEBI:29105"/>
        <label>2</label>
    </ligand>
</feature>
<keyword evidence="4" id="KW-0862">Zinc</keyword>
<dbReference type="Gene3D" id="3.40.720.10">
    <property type="entry name" value="Alkaline Phosphatase, subunit A"/>
    <property type="match status" value="2"/>
</dbReference>
<reference evidence="8 9" key="1">
    <citation type="submission" date="2017-07" db="EMBL/GenBank/DDBJ databases">
        <authorList>
            <person name="Talla V."/>
            <person name="Backstrom N."/>
        </authorList>
    </citation>
    <scope>NUCLEOTIDE SEQUENCE [LARGE SCALE GENOMIC DNA]</scope>
</reference>
<feature type="binding site" evidence="4">
    <location>
        <position position="57"/>
    </location>
    <ligand>
        <name>Mg(2+)</name>
        <dbReference type="ChEBI" id="CHEBI:18420"/>
    </ligand>
</feature>
<evidence type="ECO:0000256" key="2">
    <source>
        <dbReference type="ARBA" id="ARBA00022553"/>
    </source>
</evidence>
<dbReference type="PANTHER" id="PTHR11596">
    <property type="entry name" value="ALKALINE PHOSPHATASE"/>
    <property type="match status" value="1"/>
</dbReference>
<dbReference type="GO" id="GO:0046872">
    <property type="term" value="F:metal ion binding"/>
    <property type="evidence" value="ECO:0007669"/>
    <property type="project" value="UniProtKB-KW"/>
</dbReference>
<keyword evidence="9" id="KW-1185">Reference proteome</keyword>
<feature type="signal peptide" evidence="7">
    <location>
        <begin position="1"/>
        <end position="21"/>
    </location>
</feature>
<evidence type="ECO:0000256" key="6">
    <source>
        <dbReference type="SAM" id="Phobius"/>
    </source>
</evidence>
<dbReference type="Pfam" id="PF00245">
    <property type="entry name" value="Alk_phosphatase"/>
    <property type="match status" value="2"/>
</dbReference>
<evidence type="ECO:0000256" key="3">
    <source>
        <dbReference type="PIRSR" id="PIRSR601952-1"/>
    </source>
</evidence>
<dbReference type="PANTHER" id="PTHR11596:SF5">
    <property type="entry name" value="ALKALINE PHOSPHATASE"/>
    <property type="match status" value="1"/>
</dbReference>
<organism evidence="8 9">
    <name type="scientific">Leptidea sinapis</name>
    <dbReference type="NCBI Taxonomy" id="189913"/>
    <lineage>
        <taxon>Eukaryota</taxon>
        <taxon>Metazoa</taxon>
        <taxon>Ecdysozoa</taxon>
        <taxon>Arthropoda</taxon>
        <taxon>Hexapoda</taxon>
        <taxon>Insecta</taxon>
        <taxon>Pterygota</taxon>
        <taxon>Neoptera</taxon>
        <taxon>Endopterygota</taxon>
        <taxon>Lepidoptera</taxon>
        <taxon>Glossata</taxon>
        <taxon>Ditrysia</taxon>
        <taxon>Papilionoidea</taxon>
        <taxon>Pieridae</taxon>
        <taxon>Dismorphiinae</taxon>
        <taxon>Leptidea</taxon>
    </lineage>
</organism>
<dbReference type="PRINTS" id="PR00113">
    <property type="entry name" value="ALKPHPHTASE"/>
</dbReference>
<feature type="binding site" evidence="4">
    <location>
        <position position="164"/>
    </location>
    <ligand>
        <name>Mg(2+)</name>
        <dbReference type="ChEBI" id="CHEBI:18420"/>
    </ligand>
</feature>
<dbReference type="SUPFAM" id="SSF53649">
    <property type="entry name" value="Alkaline phosphatase-like"/>
    <property type="match status" value="1"/>
</dbReference>
<sequence>MRVRLDIVLFFNFLCVQCSLRKDQQYWKDLAAAELEEALQVKWNLGVAKNVILFIGDGMGPNTVTATRIHKGGETHRLAYELFPHMGMLKTYCADKMVPDSASTSTALLTGVKANYNTVGVDATVARGNCSASLDPDARVESLAALALKAGKRAGFVTTMRVTHATPSPMYAHSAARQWECDAAIPLGSEDCKDIGRQLVEDWPGRDLHVILGGGRQSLIQNATGTPSDPISAWACSRRDGRNLIQEYIKNKQTSNLNYKVVSTTGELESVGSETDYLLGIFSNAHLPYEFERQTGPEGSPSIAEMTEAAIKVLQKGEKGFFLMVAVNMTDDKDTLIVVTADHTHTMTINGYPERGSPSKHDGINYTAIAYGTGGPGSIKYDVREIDSKATLVRRSPDEEDTTSFTYEQIAAIPLDENRPHAHLFHTVHEQNYVFYVISYAAKLGVFSAAPTLTSHIIIYIIALLLVILSIY</sequence>
<dbReference type="EMBL" id="FZQP02001637">
    <property type="protein sequence ID" value="VVC93408.1"/>
    <property type="molecule type" value="Genomic_DNA"/>
</dbReference>
<protein>
    <recommendedName>
        <fullName evidence="1">alkaline phosphatase</fullName>
        <ecNumber evidence="1">3.1.3.1</ecNumber>
    </recommendedName>
</protein>
<keyword evidence="6" id="KW-1133">Transmembrane helix</keyword>
<dbReference type="Proteomes" id="UP000324832">
    <property type="component" value="Unassembled WGS sequence"/>
</dbReference>
<feature type="transmembrane region" description="Helical" evidence="6">
    <location>
        <begin position="453"/>
        <end position="471"/>
    </location>
</feature>
<keyword evidence="6" id="KW-0472">Membrane</keyword>
<dbReference type="CDD" id="cd16012">
    <property type="entry name" value="ALP"/>
    <property type="match status" value="1"/>
</dbReference>
<dbReference type="InterPro" id="IPR001952">
    <property type="entry name" value="Alkaline_phosphatase"/>
</dbReference>
<keyword evidence="6" id="KW-0812">Transmembrane</keyword>
<dbReference type="GO" id="GO:0004035">
    <property type="term" value="F:alkaline phosphatase activity"/>
    <property type="evidence" value="ECO:0007669"/>
    <property type="project" value="UniProtKB-EC"/>
</dbReference>
<dbReference type="InterPro" id="IPR017850">
    <property type="entry name" value="Alkaline_phosphatase_core_sf"/>
</dbReference>
<evidence type="ECO:0000313" key="9">
    <source>
        <dbReference type="Proteomes" id="UP000324832"/>
    </source>
</evidence>
<feature type="binding site" evidence="4">
    <location>
        <position position="342"/>
    </location>
    <ligand>
        <name>Zn(2+)</name>
        <dbReference type="ChEBI" id="CHEBI:29105"/>
        <label>2</label>
    </ligand>
</feature>
<feature type="active site" description="Phosphoserine intermediate" evidence="3">
    <location>
        <position position="101"/>
    </location>
</feature>
<feature type="binding site" evidence="4">
    <location>
        <position position="343"/>
    </location>
    <ligand>
        <name>Zn(2+)</name>
        <dbReference type="ChEBI" id="CHEBI:29105"/>
        <label>2</label>
    </ligand>
</feature>
<evidence type="ECO:0000256" key="7">
    <source>
        <dbReference type="SAM" id="SignalP"/>
    </source>
</evidence>
<proteinExistence type="inferred from homology"/>
<evidence type="ECO:0000256" key="5">
    <source>
        <dbReference type="RuleBase" id="RU003946"/>
    </source>
</evidence>
<evidence type="ECO:0000313" key="8">
    <source>
        <dbReference type="EMBL" id="VVC93408.1"/>
    </source>
</evidence>
<comment type="cofactor">
    <cofactor evidence="4">
        <name>Zn(2+)</name>
        <dbReference type="ChEBI" id="CHEBI:29105"/>
    </cofactor>
    <text evidence="4">Binds 2 Zn(2+) ions.</text>
</comment>
<name>A0A5E4Q8B0_9NEOP</name>
<dbReference type="EC" id="3.1.3.1" evidence="1"/>
<feature type="chain" id="PRO_5023050867" description="alkaline phosphatase" evidence="7">
    <location>
        <begin position="22"/>
        <end position="472"/>
    </location>
</feature>
<keyword evidence="4" id="KW-0460">Magnesium</keyword>
<evidence type="ECO:0000256" key="1">
    <source>
        <dbReference type="ARBA" id="ARBA00012647"/>
    </source>
</evidence>
<gene>
    <name evidence="8" type="ORF">LSINAPIS_LOCUS5604</name>
</gene>
<feature type="binding site" evidence="4">
    <location>
        <position position="166"/>
    </location>
    <ligand>
        <name>Mg(2+)</name>
        <dbReference type="ChEBI" id="CHEBI:18420"/>
    </ligand>
</feature>
<dbReference type="AlphaFoldDB" id="A0A5E4Q8B0"/>
<comment type="similarity">
    <text evidence="5">Belongs to the alkaline phosphatase family.</text>
</comment>